<reference evidence="1 2" key="1">
    <citation type="journal article" date="2022" name="Hortic Res">
        <title>A haplotype resolved chromosomal level avocado genome allows analysis of novel avocado genes.</title>
        <authorList>
            <person name="Nath O."/>
            <person name="Fletcher S.J."/>
            <person name="Hayward A."/>
            <person name="Shaw L.M."/>
            <person name="Masouleh A.K."/>
            <person name="Furtado A."/>
            <person name="Henry R.J."/>
            <person name="Mitter N."/>
        </authorList>
    </citation>
    <scope>NUCLEOTIDE SEQUENCE [LARGE SCALE GENOMIC DNA]</scope>
    <source>
        <strain evidence="2">cv. Hass</strain>
    </source>
</reference>
<evidence type="ECO:0000313" key="2">
    <source>
        <dbReference type="Proteomes" id="UP001234297"/>
    </source>
</evidence>
<keyword evidence="2" id="KW-1185">Reference proteome</keyword>
<organism evidence="1 2">
    <name type="scientific">Persea americana</name>
    <name type="common">Avocado</name>
    <dbReference type="NCBI Taxonomy" id="3435"/>
    <lineage>
        <taxon>Eukaryota</taxon>
        <taxon>Viridiplantae</taxon>
        <taxon>Streptophyta</taxon>
        <taxon>Embryophyta</taxon>
        <taxon>Tracheophyta</taxon>
        <taxon>Spermatophyta</taxon>
        <taxon>Magnoliopsida</taxon>
        <taxon>Magnoliidae</taxon>
        <taxon>Laurales</taxon>
        <taxon>Lauraceae</taxon>
        <taxon>Persea</taxon>
    </lineage>
</organism>
<proteinExistence type="predicted"/>
<sequence length="133" mass="13867">MGGSATIAIEQGELGSAGRGTEPGDEVRRVGGGLGLGSRAWTEGEERLGPGTEVLGLKIREHTEVRFKALEFARISGPGGDGLRVGIGGLGSEEVGKPGRAGGVETRGLVLEDPKAEEVRLQLEVFMERGHFC</sequence>
<comment type="caution">
    <text evidence="1">The sequence shown here is derived from an EMBL/GenBank/DDBJ whole genome shotgun (WGS) entry which is preliminary data.</text>
</comment>
<dbReference type="EMBL" id="CM056819">
    <property type="protein sequence ID" value="KAJ8625081.1"/>
    <property type="molecule type" value="Genomic_DNA"/>
</dbReference>
<dbReference type="Proteomes" id="UP001234297">
    <property type="component" value="Chromosome 11"/>
</dbReference>
<protein>
    <submittedName>
        <fullName evidence="1">Uncharacterized protein</fullName>
    </submittedName>
</protein>
<gene>
    <name evidence="1" type="ORF">MRB53_033611</name>
</gene>
<accession>A0ACC2KV99</accession>
<name>A0ACC2KV99_PERAE</name>
<evidence type="ECO:0000313" key="1">
    <source>
        <dbReference type="EMBL" id="KAJ8625081.1"/>
    </source>
</evidence>